<feature type="compositionally biased region" description="Basic and acidic residues" evidence="1">
    <location>
        <begin position="287"/>
        <end position="299"/>
    </location>
</feature>
<feature type="region of interest" description="Disordered" evidence="1">
    <location>
        <begin position="237"/>
        <end position="256"/>
    </location>
</feature>
<dbReference type="EMBL" id="ML770228">
    <property type="protein sequence ID" value="KAE9384080.1"/>
    <property type="molecule type" value="Genomic_DNA"/>
</dbReference>
<dbReference type="Proteomes" id="UP000799118">
    <property type="component" value="Unassembled WGS sequence"/>
</dbReference>
<name>A0A6A4GF69_9AGAR</name>
<dbReference type="PROSITE" id="PS00109">
    <property type="entry name" value="PROTEIN_KINASE_TYR"/>
    <property type="match status" value="1"/>
</dbReference>
<dbReference type="Pfam" id="PF17667">
    <property type="entry name" value="Pkinase_fungal"/>
    <property type="match status" value="1"/>
</dbReference>
<dbReference type="PROSITE" id="PS50011">
    <property type="entry name" value="PROTEIN_KINASE_DOM"/>
    <property type="match status" value="1"/>
</dbReference>
<reference evidence="3" key="1">
    <citation type="journal article" date="2019" name="Environ. Microbiol.">
        <title>Fungal ecological strategies reflected in gene transcription - a case study of two litter decomposers.</title>
        <authorList>
            <person name="Barbi F."/>
            <person name="Kohler A."/>
            <person name="Barry K."/>
            <person name="Baskaran P."/>
            <person name="Daum C."/>
            <person name="Fauchery L."/>
            <person name="Ihrmark K."/>
            <person name="Kuo A."/>
            <person name="LaButti K."/>
            <person name="Lipzen A."/>
            <person name="Morin E."/>
            <person name="Grigoriev I.V."/>
            <person name="Henrissat B."/>
            <person name="Lindahl B."/>
            <person name="Martin F."/>
        </authorList>
    </citation>
    <scope>NUCLEOTIDE SEQUENCE</scope>
    <source>
        <strain evidence="3">JB14</strain>
    </source>
</reference>
<dbReference type="InterPro" id="IPR000719">
    <property type="entry name" value="Prot_kinase_dom"/>
</dbReference>
<evidence type="ECO:0000256" key="1">
    <source>
        <dbReference type="SAM" id="MobiDB-lite"/>
    </source>
</evidence>
<dbReference type="InterPro" id="IPR011009">
    <property type="entry name" value="Kinase-like_dom_sf"/>
</dbReference>
<dbReference type="OrthoDB" id="5569250at2759"/>
<dbReference type="SUPFAM" id="SSF56112">
    <property type="entry name" value="Protein kinase-like (PK-like)"/>
    <property type="match status" value="1"/>
</dbReference>
<keyword evidence="4" id="KW-1185">Reference proteome</keyword>
<evidence type="ECO:0000259" key="2">
    <source>
        <dbReference type="PROSITE" id="PS50011"/>
    </source>
</evidence>
<evidence type="ECO:0000313" key="4">
    <source>
        <dbReference type="Proteomes" id="UP000799118"/>
    </source>
</evidence>
<dbReference type="InterPro" id="IPR040976">
    <property type="entry name" value="Pkinase_fungal"/>
</dbReference>
<dbReference type="InterPro" id="IPR008266">
    <property type="entry name" value="Tyr_kinase_AS"/>
</dbReference>
<dbReference type="PANTHER" id="PTHR38248">
    <property type="entry name" value="FUNK1 6"/>
    <property type="match status" value="1"/>
</dbReference>
<proteinExistence type="predicted"/>
<accession>A0A6A4GF69</accession>
<feature type="domain" description="Protein kinase" evidence="2">
    <location>
        <begin position="406"/>
        <end position="768"/>
    </location>
</feature>
<feature type="region of interest" description="Disordered" evidence="1">
    <location>
        <begin position="279"/>
        <end position="299"/>
    </location>
</feature>
<gene>
    <name evidence="3" type="ORF">BT96DRAFT_842818</name>
</gene>
<organism evidence="3 4">
    <name type="scientific">Gymnopus androsaceus JB14</name>
    <dbReference type="NCBI Taxonomy" id="1447944"/>
    <lineage>
        <taxon>Eukaryota</taxon>
        <taxon>Fungi</taxon>
        <taxon>Dikarya</taxon>
        <taxon>Basidiomycota</taxon>
        <taxon>Agaricomycotina</taxon>
        <taxon>Agaricomycetes</taxon>
        <taxon>Agaricomycetidae</taxon>
        <taxon>Agaricales</taxon>
        <taxon>Marasmiineae</taxon>
        <taxon>Omphalotaceae</taxon>
        <taxon>Gymnopus</taxon>
    </lineage>
</organism>
<dbReference type="GO" id="GO:0004672">
    <property type="term" value="F:protein kinase activity"/>
    <property type="evidence" value="ECO:0007669"/>
    <property type="project" value="InterPro"/>
</dbReference>
<dbReference type="GO" id="GO:0005524">
    <property type="term" value="F:ATP binding"/>
    <property type="evidence" value="ECO:0007669"/>
    <property type="project" value="InterPro"/>
</dbReference>
<dbReference type="AlphaFoldDB" id="A0A6A4GF69"/>
<protein>
    <recommendedName>
        <fullName evidence="2">Protein kinase domain-containing protein</fullName>
    </recommendedName>
</protein>
<feature type="compositionally biased region" description="Low complexity" evidence="1">
    <location>
        <begin position="237"/>
        <end position="255"/>
    </location>
</feature>
<dbReference type="Gene3D" id="1.10.510.10">
    <property type="entry name" value="Transferase(Phosphotransferase) domain 1"/>
    <property type="match status" value="1"/>
</dbReference>
<sequence>MESEPETHTIIPQEVLKTPTKPTIASDKRAYGPPIINSTPAAKHAGSHAEDKVSQTVSVVNEFLEDDLAQRKVLSMEEFATIILNLPEDWKVKPAGKLGKEVEEFNKTFGAYLAEIQKPGHERRLYEPLARLLNSVPRPKNSKVASEDEKVFYVQDPRTVLGSLIKRRPDLGAVYLQLLNLSKREDLAEWLEKHEVEGVFWGLLLYFVEVKDDNGHCLAERCDESCCPQRVNVGQAPASSNIEASSSSGSSALRSNDLDPSPFAVPAFSLEKKAKGKAKTIEVAPTESKEKDNEIEEERKLPPVQKREHTRKQAGSYAREMFAHGVPRTHVIGITIDDRLARMHYYDHSKVIESPVFHIDLEFKQLFLAMICQLQQLDQTQLGVIPGLEAPFLRNHAKLSLPSNFWTTYPPSADILVGSLYTFKYRNGRRTVIIKRILFTTKGLNGRGTWVAEIECFCGAGKCTWTGEDEWHGKKLIMKISFPSARREAEDKIIINARERAESSDDQKWKWVLNHLPLVVHSFDTEFNEDSIPGRLRTHLQGDYEERVIRVTIQEKLHPITELEDPVELAQVFYDIVQVHEWLYKYARVLHRDLSETNLMFRRIDGKVYGVLNDFDLSSSVDRQNDGPSSNHRTGTKPFMAIDLLDEKWHGGHMYRHDLESLFYIMLCVACRYEKPAKPLPKAPYEEWFGATDRLVYLSKVDLIHTGSEESLPIKHFFRHFNEWLEIIYGWLHLGYKGRPAIRSRWVQDEDKNFDWETLGEKVTYPKMKALMSLFAGKPLETRCGD</sequence>
<dbReference type="PANTHER" id="PTHR38248:SF2">
    <property type="entry name" value="FUNK1 11"/>
    <property type="match status" value="1"/>
</dbReference>
<evidence type="ECO:0000313" key="3">
    <source>
        <dbReference type="EMBL" id="KAE9384080.1"/>
    </source>
</evidence>